<dbReference type="PANTHER" id="PTHR31302:SF31">
    <property type="entry name" value="PHOSPHODIESTERASE YAEI"/>
    <property type="match status" value="1"/>
</dbReference>
<keyword evidence="2" id="KW-0378">Hydrolase</keyword>
<dbReference type="SUPFAM" id="SSF56300">
    <property type="entry name" value="Metallo-dependent phosphatases"/>
    <property type="match status" value="1"/>
</dbReference>
<reference evidence="4 5" key="1">
    <citation type="submission" date="2024-05" db="EMBL/GenBank/DDBJ databases">
        <title>Sphingomonas sp. HF-S3 16S ribosomal RNA gene Genome sequencing and assembly.</title>
        <authorList>
            <person name="Lee H."/>
        </authorList>
    </citation>
    <scope>NUCLEOTIDE SEQUENCE [LARGE SCALE GENOMIC DNA]</scope>
    <source>
        <strain evidence="4 5">HF-S3</strain>
    </source>
</reference>
<dbReference type="Gene3D" id="3.60.21.10">
    <property type="match status" value="1"/>
</dbReference>
<keyword evidence="5" id="KW-1185">Reference proteome</keyword>
<proteinExistence type="predicted"/>
<evidence type="ECO:0000259" key="3">
    <source>
        <dbReference type="Pfam" id="PF00149"/>
    </source>
</evidence>
<dbReference type="CDD" id="cd07385">
    <property type="entry name" value="MPP_YkuE_C"/>
    <property type="match status" value="1"/>
</dbReference>
<evidence type="ECO:0000313" key="5">
    <source>
        <dbReference type="Proteomes" id="UP001427805"/>
    </source>
</evidence>
<protein>
    <submittedName>
        <fullName evidence="4">Metallophosphoesterase</fullName>
    </submittedName>
</protein>
<feature type="domain" description="Calcineurin-like phosphoesterase" evidence="3">
    <location>
        <begin position="47"/>
        <end position="209"/>
    </location>
</feature>
<dbReference type="EMBL" id="JBDIZK010000001">
    <property type="protein sequence ID" value="MEN3745602.1"/>
    <property type="molecule type" value="Genomic_DNA"/>
</dbReference>
<dbReference type="InterPro" id="IPR051158">
    <property type="entry name" value="Metallophosphoesterase_sf"/>
</dbReference>
<dbReference type="RefSeq" id="WP_346244615.1">
    <property type="nucleotide sequence ID" value="NZ_JBDIZK010000001.1"/>
</dbReference>
<dbReference type="Proteomes" id="UP001427805">
    <property type="component" value="Unassembled WGS sequence"/>
</dbReference>
<dbReference type="InterPro" id="IPR029052">
    <property type="entry name" value="Metallo-depent_PP-like"/>
</dbReference>
<evidence type="ECO:0000256" key="1">
    <source>
        <dbReference type="ARBA" id="ARBA00022723"/>
    </source>
</evidence>
<comment type="caution">
    <text evidence="4">The sequence shown here is derived from an EMBL/GenBank/DDBJ whole genome shotgun (WGS) entry which is preliminary data.</text>
</comment>
<dbReference type="InterPro" id="IPR004843">
    <property type="entry name" value="Calcineurin-like_PHP"/>
</dbReference>
<gene>
    <name evidence="4" type="ORF">TPR58_00375</name>
</gene>
<sequence>MFRLLGLVLLVIVALIGWSYANILADPTVHGIRIGMTDWPRGAPPVRVALISDIHVQGPDMPPERVARIVESVNAQKPDLVLLAGDFIGDRKLATRYYSQAEIAAPLAKLKAPLGVYAVLGNHDHWHGGPAMRKALEGAGIPVLSNAARRVGVLTLVGIDDYHSRHADVPASIRAADALPGPTLAFTHSPDVVPKLGRHFAIVMAGHTHCGQIVLPLYGALETGSNYGDRFRCGAIRDQGRAVVVSGGLGTSVLPFRFGAPPDWWLVTLGAADSR</sequence>
<dbReference type="PANTHER" id="PTHR31302">
    <property type="entry name" value="TRANSMEMBRANE PROTEIN WITH METALLOPHOSPHOESTERASE DOMAIN-RELATED"/>
    <property type="match status" value="1"/>
</dbReference>
<evidence type="ECO:0000313" key="4">
    <source>
        <dbReference type="EMBL" id="MEN3745602.1"/>
    </source>
</evidence>
<name>A0ABV0B5A6_9SPHN</name>
<keyword evidence="1" id="KW-0479">Metal-binding</keyword>
<dbReference type="Pfam" id="PF00149">
    <property type="entry name" value="Metallophos"/>
    <property type="match status" value="1"/>
</dbReference>
<organism evidence="4 5">
    <name type="scientific">Sphingomonas rustica</name>
    <dbReference type="NCBI Taxonomy" id="3103142"/>
    <lineage>
        <taxon>Bacteria</taxon>
        <taxon>Pseudomonadati</taxon>
        <taxon>Pseudomonadota</taxon>
        <taxon>Alphaproteobacteria</taxon>
        <taxon>Sphingomonadales</taxon>
        <taxon>Sphingomonadaceae</taxon>
        <taxon>Sphingomonas</taxon>
    </lineage>
</organism>
<accession>A0ABV0B5A6</accession>
<evidence type="ECO:0000256" key="2">
    <source>
        <dbReference type="ARBA" id="ARBA00022801"/>
    </source>
</evidence>